<dbReference type="InterPro" id="IPR006120">
    <property type="entry name" value="Resolvase_HTH_dom"/>
</dbReference>
<keyword evidence="2" id="KW-0229">DNA integration</keyword>
<evidence type="ECO:0000256" key="5">
    <source>
        <dbReference type="PIRSR" id="PIRSR606118-50"/>
    </source>
</evidence>
<keyword evidence="4" id="KW-0233">DNA recombination</keyword>
<keyword evidence="3" id="KW-0238">DNA-binding</keyword>
<dbReference type="Pfam" id="PF02796">
    <property type="entry name" value="HTH_7"/>
    <property type="match status" value="1"/>
</dbReference>
<dbReference type="RefSeq" id="WP_112955688.1">
    <property type="nucleotide sequence ID" value="NZ_QDFR01000003.1"/>
</dbReference>
<dbReference type="PANTHER" id="PTHR30461">
    <property type="entry name" value="DNA-INVERTASE FROM LAMBDOID PROPHAGE"/>
    <property type="match status" value="1"/>
</dbReference>
<dbReference type="PANTHER" id="PTHR30461:SF26">
    <property type="entry name" value="RESOLVASE HOMOLOG YNEB"/>
    <property type="match status" value="1"/>
</dbReference>
<dbReference type="Proteomes" id="UP000244335">
    <property type="component" value="Unassembled WGS sequence"/>
</dbReference>
<dbReference type="PROSITE" id="PS51736">
    <property type="entry name" value="RECOMBINASES_3"/>
    <property type="match status" value="1"/>
</dbReference>
<evidence type="ECO:0000256" key="1">
    <source>
        <dbReference type="ARBA" id="ARBA00009913"/>
    </source>
</evidence>
<evidence type="ECO:0000313" key="9">
    <source>
        <dbReference type="Proteomes" id="UP000244335"/>
    </source>
</evidence>
<organism evidence="8 9">
    <name type="scientific">Rhizobium rhizogenes</name>
    <name type="common">Agrobacterium rhizogenes</name>
    <dbReference type="NCBI Taxonomy" id="359"/>
    <lineage>
        <taxon>Bacteria</taxon>
        <taxon>Pseudomonadati</taxon>
        <taxon>Pseudomonadota</taxon>
        <taxon>Alphaproteobacteria</taxon>
        <taxon>Hyphomicrobiales</taxon>
        <taxon>Rhizobiaceae</taxon>
        <taxon>Rhizobium/Agrobacterium group</taxon>
        <taxon>Rhizobium</taxon>
    </lineage>
</organism>
<dbReference type="GO" id="GO:0015074">
    <property type="term" value="P:DNA integration"/>
    <property type="evidence" value="ECO:0007669"/>
    <property type="project" value="UniProtKB-KW"/>
</dbReference>
<accession>A0AA92C2Z2</accession>
<evidence type="ECO:0000256" key="4">
    <source>
        <dbReference type="ARBA" id="ARBA00023172"/>
    </source>
</evidence>
<dbReference type="GO" id="GO:0003677">
    <property type="term" value="F:DNA binding"/>
    <property type="evidence" value="ECO:0007669"/>
    <property type="project" value="UniProtKB-KW"/>
</dbReference>
<dbReference type="InterPro" id="IPR050639">
    <property type="entry name" value="SSR_resolvase"/>
</dbReference>
<dbReference type="Gene3D" id="1.10.10.60">
    <property type="entry name" value="Homeodomain-like"/>
    <property type="match status" value="1"/>
</dbReference>
<reference evidence="8 9" key="1">
    <citation type="submission" date="2018-04" db="EMBL/GenBank/DDBJ databases">
        <authorList>
            <person name="Hagen T."/>
        </authorList>
    </citation>
    <scope>NUCLEOTIDE SEQUENCE [LARGE SCALE GENOMIC DNA]</scope>
    <source>
        <strain evidence="8 9">TPD7009</strain>
    </source>
</reference>
<evidence type="ECO:0000256" key="3">
    <source>
        <dbReference type="ARBA" id="ARBA00023125"/>
    </source>
</evidence>
<dbReference type="InterPro" id="IPR006119">
    <property type="entry name" value="Resolv_N"/>
</dbReference>
<dbReference type="SUPFAM" id="SSF53041">
    <property type="entry name" value="Resolvase-like"/>
    <property type="match status" value="1"/>
</dbReference>
<dbReference type="EMBL" id="QDFR01000003">
    <property type="protein sequence ID" value="PVE54008.1"/>
    <property type="molecule type" value="Genomic_DNA"/>
</dbReference>
<sequence length="182" mass="20899">MARIGYARVSTLDQDLHIQLDRLRNEGCEIIRSEKMSGGSREGRNELQTVIEFLRHGDELVVTRLDRLGRDTRDVLNIVHECQQRDAFVTILDPHVSTRGEMGHLIITVLGMVAQMERRFIRDRQREGIARAKLAKVYKGGKARLDHDLIRQLRKDGARISEVAKKVGCSRMQVYRVLKVSI</sequence>
<dbReference type="InterPro" id="IPR036162">
    <property type="entry name" value="Resolvase-like_N_sf"/>
</dbReference>
<feature type="active site" description="O-(5'-phospho-DNA)-serine intermediate" evidence="5 6">
    <location>
        <position position="10"/>
    </location>
</feature>
<protein>
    <submittedName>
        <fullName evidence="8">Resolvase</fullName>
    </submittedName>
</protein>
<evidence type="ECO:0000313" key="8">
    <source>
        <dbReference type="EMBL" id="PVE54008.1"/>
    </source>
</evidence>
<dbReference type="Gene3D" id="3.40.50.1390">
    <property type="entry name" value="Resolvase, N-terminal catalytic domain"/>
    <property type="match status" value="1"/>
</dbReference>
<dbReference type="CDD" id="cd03768">
    <property type="entry name" value="SR_ResInv"/>
    <property type="match status" value="1"/>
</dbReference>
<feature type="domain" description="Resolvase/invertase-type recombinase catalytic" evidence="7">
    <location>
        <begin position="2"/>
        <end position="136"/>
    </location>
</feature>
<gene>
    <name evidence="8" type="ORF">DC430_12205</name>
</gene>
<comment type="caution">
    <text evidence="8">The sequence shown here is derived from an EMBL/GenBank/DDBJ whole genome shotgun (WGS) entry which is preliminary data.</text>
</comment>
<dbReference type="AlphaFoldDB" id="A0AA92C2Z2"/>
<dbReference type="Pfam" id="PF00239">
    <property type="entry name" value="Resolvase"/>
    <property type="match status" value="1"/>
</dbReference>
<evidence type="ECO:0000256" key="6">
    <source>
        <dbReference type="PROSITE-ProRule" id="PRU10137"/>
    </source>
</evidence>
<dbReference type="SMART" id="SM00857">
    <property type="entry name" value="Resolvase"/>
    <property type="match status" value="1"/>
</dbReference>
<dbReference type="InterPro" id="IPR006118">
    <property type="entry name" value="Recombinase_CS"/>
</dbReference>
<dbReference type="PROSITE" id="PS00398">
    <property type="entry name" value="RECOMBINASES_2"/>
    <property type="match status" value="1"/>
</dbReference>
<dbReference type="PROSITE" id="PS00397">
    <property type="entry name" value="RECOMBINASES_1"/>
    <property type="match status" value="1"/>
</dbReference>
<proteinExistence type="inferred from homology"/>
<evidence type="ECO:0000256" key="2">
    <source>
        <dbReference type="ARBA" id="ARBA00022908"/>
    </source>
</evidence>
<comment type="similarity">
    <text evidence="1">Belongs to the site-specific recombinase resolvase family.</text>
</comment>
<evidence type="ECO:0000259" key="7">
    <source>
        <dbReference type="PROSITE" id="PS51736"/>
    </source>
</evidence>
<dbReference type="GO" id="GO:0000150">
    <property type="term" value="F:DNA strand exchange activity"/>
    <property type="evidence" value="ECO:0007669"/>
    <property type="project" value="InterPro"/>
</dbReference>
<name>A0AA92C2Z2_RHIRH</name>